<feature type="domain" description="Retrovirus-related Pol polyprotein from transposon TNT 1-94-like beta-barrel" evidence="2">
    <location>
        <begin position="224"/>
        <end position="303"/>
    </location>
</feature>
<sequence>MYCYFSDIVWRYKTVFTDGISGKINSRITNIPTIESRNTTQDQKRENKLTSVEMSLDFVITVHAAKQVIILRFSTWIKQRNRARQIGNLLYLSSANIHTAVALAFNRSYKQWPNFDFNIWGFLSSTAIMLFLSSIRSSSTKPRRKRSPEAPSRAVWTSASEINLSHALSQRSVSVDRLTVDFDCLALPGFLDIPNSSAGLVFGDFASIGEKDCPKYKAHDQSLDTTATAVMAVDEDEIDVPLASSEDGKSDWMANNTASRVVGKGSVQFRMADGRSVTLTEIRHVPNLRKNLISIGMLDSKGCNFDASGGTLRVSKGNKEMLWGKKTGGLYRLEGSVQTGGATIRHGSSGIIEKNGQGKQPLHRGTQSKRKSTWRIRNGTWRIRNGTRVQGNALGYVQKSGQTRMVQLVQDVQREAQRKETKSILKSCTAKGAVTPNESLLISGDDLSSCEHKGGEMELRQLTK</sequence>
<dbReference type="InterPro" id="IPR054722">
    <property type="entry name" value="PolX-like_BBD"/>
</dbReference>
<reference evidence="3 4" key="1">
    <citation type="submission" date="2019-07" db="EMBL/GenBank/DDBJ databases">
        <title>De Novo Assembly of kiwifruit Actinidia rufa.</title>
        <authorList>
            <person name="Sugita-Konishi S."/>
            <person name="Sato K."/>
            <person name="Mori E."/>
            <person name="Abe Y."/>
            <person name="Kisaki G."/>
            <person name="Hamano K."/>
            <person name="Suezawa K."/>
            <person name="Otani M."/>
            <person name="Fukuda T."/>
            <person name="Manabe T."/>
            <person name="Gomi K."/>
            <person name="Tabuchi M."/>
            <person name="Akimitsu K."/>
            <person name="Kataoka I."/>
        </authorList>
    </citation>
    <scope>NUCLEOTIDE SEQUENCE [LARGE SCALE GENOMIC DNA]</scope>
    <source>
        <strain evidence="4">cv. Fuchu</strain>
    </source>
</reference>
<comment type="caution">
    <text evidence="3">The sequence shown here is derived from an EMBL/GenBank/DDBJ whole genome shotgun (WGS) entry which is preliminary data.</text>
</comment>
<gene>
    <name evidence="3" type="ORF">Acr_23g0006380</name>
</gene>
<evidence type="ECO:0000259" key="2">
    <source>
        <dbReference type="Pfam" id="PF22936"/>
    </source>
</evidence>
<proteinExistence type="predicted"/>
<feature type="region of interest" description="Disordered" evidence="1">
    <location>
        <begin position="342"/>
        <end position="372"/>
    </location>
</feature>
<dbReference type="Pfam" id="PF22936">
    <property type="entry name" value="Pol_BBD"/>
    <property type="match status" value="1"/>
</dbReference>
<organism evidence="3 4">
    <name type="scientific">Actinidia rufa</name>
    <dbReference type="NCBI Taxonomy" id="165716"/>
    <lineage>
        <taxon>Eukaryota</taxon>
        <taxon>Viridiplantae</taxon>
        <taxon>Streptophyta</taxon>
        <taxon>Embryophyta</taxon>
        <taxon>Tracheophyta</taxon>
        <taxon>Spermatophyta</taxon>
        <taxon>Magnoliopsida</taxon>
        <taxon>eudicotyledons</taxon>
        <taxon>Gunneridae</taxon>
        <taxon>Pentapetalae</taxon>
        <taxon>asterids</taxon>
        <taxon>Ericales</taxon>
        <taxon>Actinidiaceae</taxon>
        <taxon>Actinidia</taxon>
    </lineage>
</organism>
<evidence type="ECO:0000313" key="3">
    <source>
        <dbReference type="EMBL" id="GFZ12253.1"/>
    </source>
</evidence>
<dbReference type="EMBL" id="BJWL01000023">
    <property type="protein sequence ID" value="GFZ12253.1"/>
    <property type="molecule type" value="Genomic_DNA"/>
</dbReference>
<dbReference type="Proteomes" id="UP000585474">
    <property type="component" value="Unassembled WGS sequence"/>
</dbReference>
<name>A0A7J0GN67_9ERIC</name>
<evidence type="ECO:0000256" key="1">
    <source>
        <dbReference type="SAM" id="MobiDB-lite"/>
    </source>
</evidence>
<evidence type="ECO:0000313" key="4">
    <source>
        <dbReference type="Proteomes" id="UP000585474"/>
    </source>
</evidence>
<protein>
    <recommendedName>
        <fullName evidence="2">Retrovirus-related Pol polyprotein from transposon TNT 1-94-like beta-barrel domain-containing protein</fullName>
    </recommendedName>
</protein>
<keyword evidence="4" id="KW-1185">Reference proteome</keyword>
<accession>A0A7J0GN67</accession>
<dbReference type="AlphaFoldDB" id="A0A7J0GN67"/>